<comment type="caution">
    <text evidence="1">The sequence shown here is derived from an EMBL/GenBank/DDBJ whole genome shotgun (WGS) entry which is preliminary data.</text>
</comment>
<reference evidence="1 2" key="1">
    <citation type="journal article" date="2010" name="Proc. Natl. Acad. Sci. U.S.A.">
        <title>Insights into evolution of multicellular fungi from the assembled chromosomes of the mushroom Coprinopsis cinerea (Coprinus cinereus).</title>
        <authorList>
            <person name="Stajich J.E."/>
            <person name="Wilke S.K."/>
            <person name="Ahren D."/>
            <person name="Au C.H."/>
            <person name="Birren B.W."/>
            <person name="Borodovsky M."/>
            <person name="Burns C."/>
            <person name="Canback B."/>
            <person name="Casselton L.A."/>
            <person name="Cheng C.K."/>
            <person name="Deng J."/>
            <person name="Dietrich F.S."/>
            <person name="Fargo D.C."/>
            <person name="Farman M.L."/>
            <person name="Gathman A.C."/>
            <person name="Goldberg J."/>
            <person name="Guigo R."/>
            <person name="Hoegger P.J."/>
            <person name="Hooker J.B."/>
            <person name="Huggins A."/>
            <person name="James T.Y."/>
            <person name="Kamada T."/>
            <person name="Kilaru S."/>
            <person name="Kodira C."/>
            <person name="Kues U."/>
            <person name="Kupfer D."/>
            <person name="Kwan H.S."/>
            <person name="Lomsadze A."/>
            <person name="Li W."/>
            <person name="Lilly W.W."/>
            <person name="Ma L.J."/>
            <person name="Mackey A.J."/>
            <person name="Manning G."/>
            <person name="Martin F."/>
            <person name="Muraguchi H."/>
            <person name="Natvig D.O."/>
            <person name="Palmerini H."/>
            <person name="Ramesh M.A."/>
            <person name="Rehmeyer C.J."/>
            <person name="Roe B.A."/>
            <person name="Shenoy N."/>
            <person name="Stanke M."/>
            <person name="Ter-Hovhannisyan V."/>
            <person name="Tunlid A."/>
            <person name="Velagapudi R."/>
            <person name="Vision T.J."/>
            <person name="Zeng Q."/>
            <person name="Zolan M.E."/>
            <person name="Pukkila P.J."/>
        </authorList>
    </citation>
    <scope>NUCLEOTIDE SEQUENCE [LARGE SCALE GENOMIC DNA]</scope>
    <source>
        <strain evidence="2">Okayama-7 / 130 / ATCC MYA-4618 / FGSC 9003</strain>
    </source>
</reference>
<dbReference type="GeneID" id="9379555"/>
<evidence type="ECO:0000313" key="2">
    <source>
        <dbReference type="Proteomes" id="UP000001861"/>
    </source>
</evidence>
<evidence type="ECO:0000313" key="1">
    <source>
        <dbReference type="EMBL" id="EFI27296.1"/>
    </source>
</evidence>
<dbReference type="EMBL" id="AACS02000007">
    <property type="protein sequence ID" value="EFI27296.1"/>
    <property type="molecule type" value="Genomic_DNA"/>
</dbReference>
<accession>D6RNN1</accession>
<name>D6RNN1_COPC7</name>
<dbReference type="RefSeq" id="XP_002910790.1">
    <property type="nucleotide sequence ID" value="XM_002910744.1"/>
</dbReference>
<dbReference type="KEGG" id="cci:CC1G_14768"/>
<organism evidence="1 2">
    <name type="scientific">Coprinopsis cinerea (strain Okayama-7 / 130 / ATCC MYA-4618 / FGSC 9003)</name>
    <name type="common">Inky cap fungus</name>
    <name type="synonym">Hormographiella aspergillata</name>
    <dbReference type="NCBI Taxonomy" id="240176"/>
    <lineage>
        <taxon>Eukaryota</taxon>
        <taxon>Fungi</taxon>
        <taxon>Dikarya</taxon>
        <taxon>Basidiomycota</taxon>
        <taxon>Agaricomycotina</taxon>
        <taxon>Agaricomycetes</taxon>
        <taxon>Agaricomycetidae</taxon>
        <taxon>Agaricales</taxon>
        <taxon>Agaricineae</taxon>
        <taxon>Psathyrellaceae</taxon>
        <taxon>Coprinopsis</taxon>
    </lineage>
</organism>
<dbReference type="Proteomes" id="UP000001861">
    <property type="component" value="Unassembled WGS sequence"/>
</dbReference>
<protein>
    <submittedName>
        <fullName evidence="1">Uncharacterized protein</fullName>
    </submittedName>
</protein>
<proteinExistence type="predicted"/>
<gene>
    <name evidence="1" type="ORF">CC1G_14768</name>
</gene>
<dbReference type="AlphaFoldDB" id="D6RNN1"/>
<dbReference type="HOGENOM" id="CLU_2922538_0_0_1"/>
<keyword evidence="2" id="KW-1185">Reference proteome</keyword>
<dbReference type="InParanoid" id="D6RNN1"/>
<sequence>MTISCLVRARDLGLRIEVKLMEHSYPKGKAIEHRDRDHSIFSTGLPFDGALYTSDLRDNHK</sequence>
<dbReference type="VEuPathDB" id="FungiDB:CC1G_14768"/>